<dbReference type="PANTHER" id="PTHR35301">
    <property type="entry name" value="CLAVATA3/ESR (CLE)-RELATED PROTEIN 41-RELATED"/>
    <property type="match status" value="1"/>
</dbReference>
<name>A0AAV1WAB0_LUPLU</name>
<evidence type="ECO:0000313" key="2">
    <source>
        <dbReference type="Proteomes" id="UP001497480"/>
    </source>
</evidence>
<dbReference type="InterPro" id="IPR037495">
    <property type="entry name" value="CLE41/42/44"/>
</dbReference>
<protein>
    <submittedName>
        <fullName evidence="1">Uncharacterized protein</fullName>
    </submittedName>
</protein>
<proteinExistence type="predicted"/>
<dbReference type="PANTHER" id="PTHR35301:SF3">
    <property type="entry name" value="CLE03 PROTEIN"/>
    <property type="match status" value="1"/>
</dbReference>
<organism evidence="1 2">
    <name type="scientific">Lupinus luteus</name>
    <name type="common">European yellow lupine</name>
    <dbReference type="NCBI Taxonomy" id="3873"/>
    <lineage>
        <taxon>Eukaryota</taxon>
        <taxon>Viridiplantae</taxon>
        <taxon>Streptophyta</taxon>
        <taxon>Embryophyta</taxon>
        <taxon>Tracheophyta</taxon>
        <taxon>Spermatophyta</taxon>
        <taxon>Magnoliopsida</taxon>
        <taxon>eudicotyledons</taxon>
        <taxon>Gunneridae</taxon>
        <taxon>Pentapetalae</taxon>
        <taxon>rosids</taxon>
        <taxon>fabids</taxon>
        <taxon>Fabales</taxon>
        <taxon>Fabaceae</taxon>
        <taxon>Papilionoideae</taxon>
        <taxon>50 kb inversion clade</taxon>
        <taxon>genistoids sensu lato</taxon>
        <taxon>core genistoids</taxon>
        <taxon>Genisteae</taxon>
        <taxon>Lupinus</taxon>
    </lineage>
</organism>
<sequence length="170" mass="19143">MAIEVAKPFHTIMTLLLLLFLFSLLLVSHFTFAVIEHNFSPLTSTKEGSSIISSSSKKKNNVIDASAREETTQNSDMALREGDKSFHSVHEQVQGSMRGYPRVSRSRLRWRNRIFNDSAHEVPSGPNPIANRVWDIISLFRNFKLPSISIVLSEKVYKDLASKVVGLKGQ</sequence>
<dbReference type="GO" id="GO:0048046">
    <property type="term" value="C:apoplast"/>
    <property type="evidence" value="ECO:0007669"/>
    <property type="project" value="TreeGrafter"/>
</dbReference>
<dbReference type="EMBL" id="CAXHTB010000005">
    <property type="protein sequence ID" value="CAL0306063.1"/>
    <property type="molecule type" value="Genomic_DNA"/>
</dbReference>
<accession>A0AAV1WAB0</accession>
<dbReference type="GO" id="GO:0010089">
    <property type="term" value="P:xylem development"/>
    <property type="evidence" value="ECO:0007669"/>
    <property type="project" value="InterPro"/>
</dbReference>
<dbReference type="AlphaFoldDB" id="A0AAV1WAB0"/>
<keyword evidence="2" id="KW-1185">Reference proteome</keyword>
<dbReference type="GO" id="GO:0033612">
    <property type="term" value="F:receptor serine/threonine kinase binding"/>
    <property type="evidence" value="ECO:0007669"/>
    <property type="project" value="InterPro"/>
</dbReference>
<evidence type="ECO:0000313" key="1">
    <source>
        <dbReference type="EMBL" id="CAL0306063.1"/>
    </source>
</evidence>
<gene>
    <name evidence="1" type="ORF">LLUT_LOCUS7123</name>
</gene>
<comment type="caution">
    <text evidence="1">The sequence shown here is derived from an EMBL/GenBank/DDBJ whole genome shotgun (WGS) entry which is preliminary data.</text>
</comment>
<dbReference type="Proteomes" id="UP001497480">
    <property type="component" value="Unassembled WGS sequence"/>
</dbReference>
<reference evidence="1 2" key="1">
    <citation type="submission" date="2024-03" db="EMBL/GenBank/DDBJ databases">
        <authorList>
            <person name="Martinez-Hernandez J."/>
        </authorList>
    </citation>
    <scope>NUCLEOTIDE SEQUENCE [LARGE SCALE GENOMIC DNA]</scope>
</reference>